<sequence length="137" mass="15641">MVRFRDWLVDGRPLRERASIGHPRADDRPLMWGPEAGDAVVVASLRALLADEVGPDEEWVRFPDGRTAILFCGLCGDIWCGAISADVRVEESIVEWRDVAYQDRITGEIATDRPPFTLRFERGPYERTIRDLITGWR</sequence>
<proteinExistence type="predicted"/>
<protein>
    <submittedName>
        <fullName evidence="1">Uncharacterized protein</fullName>
    </submittedName>
</protein>
<dbReference type="EMBL" id="WMLB01000006">
    <property type="protein sequence ID" value="MTH67119.1"/>
    <property type="molecule type" value="Genomic_DNA"/>
</dbReference>
<keyword evidence="2" id="KW-1185">Reference proteome</keyword>
<accession>A0A6I3M0Q1</accession>
<dbReference type="Proteomes" id="UP000433071">
    <property type="component" value="Unassembled WGS sequence"/>
</dbReference>
<dbReference type="OrthoDB" id="342114at2"/>
<gene>
    <name evidence="1" type="ORF">GJ743_01870</name>
</gene>
<organism evidence="1 2">
    <name type="scientific">Agromyces bracchium</name>
    <dbReference type="NCBI Taxonomy" id="88376"/>
    <lineage>
        <taxon>Bacteria</taxon>
        <taxon>Bacillati</taxon>
        <taxon>Actinomycetota</taxon>
        <taxon>Actinomycetes</taxon>
        <taxon>Micrococcales</taxon>
        <taxon>Microbacteriaceae</taxon>
        <taxon>Agromyces</taxon>
    </lineage>
</organism>
<name>A0A6I3M0Q1_9MICO</name>
<comment type="caution">
    <text evidence="1">The sequence shown here is derived from an EMBL/GenBank/DDBJ whole genome shotgun (WGS) entry which is preliminary data.</text>
</comment>
<dbReference type="RefSeq" id="WP_155050231.1">
    <property type="nucleotide sequence ID" value="NZ_BAAAIB010000003.1"/>
</dbReference>
<evidence type="ECO:0000313" key="2">
    <source>
        <dbReference type="Proteomes" id="UP000433071"/>
    </source>
</evidence>
<dbReference type="AlphaFoldDB" id="A0A6I3M0Q1"/>
<reference evidence="1 2" key="1">
    <citation type="submission" date="2019-11" db="EMBL/GenBank/DDBJ databases">
        <title>Agromyces kandeliae sp. nov., isolated from mangrove soil.</title>
        <authorList>
            <person name="Wang R."/>
        </authorList>
    </citation>
    <scope>NUCLEOTIDE SEQUENCE [LARGE SCALE GENOMIC DNA]</scope>
    <source>
        <strain evidence="1 2">JCM 11433</strain>
    </source>
</reference>
<evidence type="ECO:0000313" key="1">
    <source>
        <dbReference type="EMBL" id="MTH67119.1"/>
    </source>
</evidence>